<feature type="domain" description="ABC transporter" evidence="8">
    <location>
        <begin position="281"/>
        <end position="511"/>
    </location>
</feature>
<dbReference type="EMBL" id="SJPI01000003">
    <property type="protein sequence ID" value="TWT49285.1"/>
    <property type="molecule type" value="Genomic_DNA"/>
</dbReference>
<sequence>MSDLHRTDRDASVRNVAEMVDVTHVYGKTMAIDNVSLKIPAGKILGLIGPDGVGKSTLLGLLSGARKLQSGTVSVFGGSMAKSKHRNSVCTRIAYMPQGLGKNLYQELSVHENLDFFGKLYAQSRHERKTRIARLTEATGLNSFLQRPAGKLSGGMKQKLGLCCALIHDPDFLILDEPTTGVDPLSRRQFWELIASIRSERSEMSVLVSTAYMDEAQQFDWLIAMDSGKVLATGSPDEIKTSTKTDSLEQSFVALLPAAKKGGHQELTISPRPPGDGATAIVAKDLTRCFGEFTAVDHVSFRIQEGEIFGFLGSNGCGKTTTMKMLTGLLPPSEGTAWLWGKEVDADDLATRHRVGFMSQGFSLYGELTSRQNLKLHARLFKMSPSKTQARINELIENFGLQDFATAKANSLPLGMRQRLSLAVAIVHEPEMLILDEPTSGVDPVARDQFWELLIDLSRNQNVTIFISTHFMNEAMRCDRISLMHAGRVLVQDTPQAIANPQGGGVLGLEKAFINSIEQANSDPPTLTPSLSLSPLENQTHGLKANHARRQTSEPQDALVKGPVMTGPVMTGLATTGLANAVVTSSPSRVQQSTNRPLAGLNRLLAFSYRETMEVMRDPVRLTFAFGGSLLLLLVIAYGLSSDVENLSYAVLDRDQSPASRAYLQEYSSSRYFTEEAELLNNDDLETRLAGRRITMAIEIPPSFGRDLKRSSSPEVSVWIDGADPSRAATIEGYVAGAHGKSIERFARESTSPLATSELESFEVRYKYNPTFESIYAIGPSVPSMMLLLFPAILMAVSVAREKEIGTITNFYVTPTRRMEFLLGKQLPYIAIGMANYFILTIVVVFLLHVPMKGSLLTLTIGALLYVTATTGYGMLVSNLASNQVTAVLLAAILSMMPTMQFSGMFQPVSTLEGVARAMGSLWPAAYYLHLSVGTFTKGLSAASLTPDLIKLALFSPAFWMLSILLLKKQEQ</sequence>
<evidence type="ECO:0000256" key="7">
    <source>
        <dbReference type="SAM" id="Phobius"/>
    </source>
</evidence>
<feature type="domain" description="ABC transmembrane type-2" evidence="9">
    <location>
        <begin position="744"/>
        <end position="970"/>
    </location>
</feature>
<keyword evidence="6 7" id="KW-0472">Membrane</keyword>
<dbReference type="PROSITE" id="PS00211">
    <property type="entry name" value="ABC_TRANSPORTER_1"/>
    <property type="match status" value="1"/>
</dbReference>
<protein>
    <submittedName>
        <fullName evidence="10">Putative ABC transporter ATP-binding protein YbhF</fullName>
    </submittedName>
</protein>
<dbReference type="InterPro" id="IPR047817">
    <property type="entry name" value="ABC2_TM_bact-type"/>
</dbReference>
<evidence type="ECO:0000256" key="5">
    <source>
        <dbReference type="ARBA" id="ARBA00022989"/>
    </source>
</evidence>
<dbReference type="InterPro" id="IPR013525">
    <property type="entry name" value="ABC2_TM"/>
</dbReference>
<evidence type="ECO:0000259" key="8">
    <source>
        <dbReference type="PROSITE" id="PS50893"/>
    </source>
</evidence>
<dbReference type="GO" id="GO:0140359">
    <property type="term" value="F:ABC-type transporter activity"/>
    <property type="evidence" value="ECO:0007669"/>
    <property type="project" value="InterPro"/>
</dbReference>
<evidence type="ECO:0000256" key="1">
    <source>
        <dbReference type="ARBA" id="ARBA00004141"/>
    </source>
</evidence>
<keyword evidence="5 7" id="KW-1133">Transmembrane helix</keyword>
<comment type="subcellular location">
    <subcellularLocation>
        <location evidence="1">Membrane</location>
        <topology evidence="1">Multi-pass membrane protein</topology>
    </subcellularLocation>
</comment>
<dbReference type="Pfam" id="PF12698">
    <property type="entry name" value="ABC2_membrane_3"/>
    <property type="match status" value="1"/>
</dbReference>
<feature type="transmembrane region" description="Helical" evidence="7">
    <location>
        <begin position="856"/>
        <end position="876"/>
    </location>
</feature>
<dbReference type="OrthoDB" id="9771863at2"/>
<dbReference type="RefSeq" id="WP_146516822.1">
    <property type="nucleotide sequence ID" value="NZ_SJPI01000003.1"/>
</dbReference>
<dbReference type="AlphaFoldDB" id="A0A5C5WGQ6"/>
<dbReference type="InterPro" id="IPR003439">
    <property type="entry name" value="ABC_transporter-like_ATP-bd"/>
</dbReference>
<feature type="domain" description="ABC transporter" evidence="8">
    <location>
        <begin position="17"/>
        <end position="252"/>
    </location>
</feature>
<dbReference type="Gene3D" id="3.40.50.300">
    <property type="entry name" value="P-loop containing nucleotide triphosphate hydrolases"/>
    <property type="match status" value="2"/>
</dbReference>
<dbReference type="PANTHER" id="PTHR43038:SF4">
    <property type="entry name" value="RIBOSOME-ASSOCIATED ATPASE"/>
    <property type="match status" value="1"/>
</dbReference>
<feature type="transmembrane region" description="Helical" evidence="7">
    <location>
        <begin position="620"/>
        <end position="640"/>
    </location>
</feature>
<dbReference type="GO" id="GO:0016020">
    <property type="term" value="C:membrane"/>
    <property type="evidence" value="ECO:0007669"/>
    <property type="project" value="UniProtKB-SubCell"/>
</dbReference>
<feature type="transmembrane region" description="Helical" evidence="7">
    <location>
        <begin position="775"/>
        <end position="797"/>
    </location>
</feature>
<keyword evidence="3" id="KW-0547">Nucleotide-binding</keyword>
<comment type="caution">
    <text evidence="10">The sequence shown here is derived from an EMBL/GenBank/DDBJ whole genome shotgun (WGS) entry which is preliminary data.</text>
</comment>
<reference evidence="10 11" key="1">
    <citation type="submission" date="2019-02" db="EMBL/GenBank/DDBJ databases">
        <title>Deep-cultivation of Planctomycetes and their phenomic and genomic characterization uncovers novel biology.</title>
        <authorList>
            <person name="Wiegand S."/>
            <person name="Jogler M."/>
            <person name="Boedeker C."/>
            <person name="Pinto D."/>
            <person name="Vollmers J."/>
            <person name="Rivas-Marin E."/>
            <person name="Kohn T."/>
            <person name="Peeters S.H."/>
            <person name="Heuer A."/>
            <person name="Rast P."/>
            <person name="Oberbeckmann S."/>
            <person name="Bunk B."/>
            <person name="Jeske O."/>
            <person name="Meyerdierks A."/>
            <person name="Storesund J.E."/>
            <person name="Kallscheuer N."/>
            <person name="Luecker S."/>
            <person name="Lage O.M."/>
            <person name="Pohl T."/>
            <person name="Merkel B.J."/>
            <person name="Hornburger P."/>
            <person name="Mueller R.-W."/>
            <person name="Bruemmer F."/>
            <person name="Labrenz M."/>
            <person name="Spormann A.M."/>
            <person name="Op Den Camp H."/>
            <person name="Overmann J."/>
            <person name="Amann R."/>
            <person name="Jetten M.S.M."/>
            <person name="Mascher T."/>
            <person name="Medema M.H."/>
            <person name="Devos D.P."/>
            <person name="Kaster A.-K."/>
            <person name="Ovreas L."/>
            <person name="Rohde M."/>
            <person name="Galperin M.Y."/>
            <person name="Jogler C."/>
        </authorList>
    </citation>
    <scope>NUCLEOTIDE SEQUENCE [LARGE SCALE GENOMIC DNA]</scope>
    <source>
        <strain evidence="10 11">Pla22</strain>
    </source>
</reference>
<feature type="transmembrane region" description="Helical" evidence="7">
    <location>
        <begin position="949"/>
        <end position="967"/>
    </location>
</feature>
<evidence type="ECO:0000259" key="9">
    <source>
        <dbReference type="PROSITE" id="PS51012"/>
    </source>
</evidence>
<dbReference type="SUPFAM" id="SSF52540">
    <property type="entry name" value="P-loop containing nucleoside triphosphate hydrolases"/>
    <property type="match status" value="2"/>
</dbReference>
<evidence type="ECO:0000313" key="11">
    <source>
        <dbReference type="Proteomes" id="UP000316598"/>
    </source>
</evidence>
<dbReference type="InterPro" id="IPR017871">
    <property type="entry name" value="ABC_transporter-like_CS"/>
</dbReference>
<evidence type="ECO:0000256" key="2">
    <source>
        <dbReference type="ARBA" id="ARBA00022692"/>
    </source>
</evidence>
<dbReference type="PROSITE" id="PS51012">
    <property type="entry name" value="ABC_TM2"/>
    <property type="match status" value="1"/>
</dbReference>
<dbReference type="GO" id="GO:0016887">
    <property type="term" value="F:ATP hydrolysis activity"/>
    <property type="evidence" value="ECO:0007669"/>
    <property type="project" value="InterPro"/>
</dbReference>
<evidence type="ECO:0000256" key="4">
    <source>
        <dbReference type="ARBA" id="ARBA00022840"/>
    </source>
</evidence>
<feature type="transmembrane region" description="Helical" evidence="7">
    <location>
        <begin position="827"/>
        <end position="850"/>
    </location>
</feature>
<dbReference type="SMART" id="SM00382">
    <property type="entry name" value="AAA"/>
    <property type="match status" value="2"/>
</dbReference>
<dbReference type="NCBIfam" id="NF033858">
    <property type="entry name" value="ABC2_perm_RbbA"/>
    <property type="match status" value="1"/>
</dbReference>
<evidence type="ECO:0000256" key="3">
    <source>
        <dbReference type="ARBA" id="ARBA00022741"/>
    </source>
</evidence>
<dbReference type="Gene3D" id="3.40.1710.10">
    <property type="entry name" value="abc type-2 transporter like domain"/>
    <property type="match status" value="1"/>
</dbReference>
<accession>A0A5C5WGQ6</accession>
<name>A0A5C5WGQ6_9BACT</name>
<evidence type="ECO:0000313" key="10">
    <source>
        <dbReference type="EMBL" id="TWT49285.1"/>
    </source>
</evidence>
<dbReference type="CDD" id="cd03230">
    <property type="entry name" value="ABC_DR_subfamily_A"/>
    <property type="match status" value="1"/>
</dbReference>
<dbReference type="Proteomes" id="UP000316598">
    <property type="component" value="Unassembled WGS sequence"/>
</dbReference>
<gene>
    <name evidence="10" type="primary">ybhF_8</name>
    <name evidence="10" type="ORF">Pla22_44790</name>
</gene>
<keyword evidence="2 7" id="KW-0812">Transmembrane</keyword>
<dbReference type="PROSITE" id="PS50893">
    <property type="entry name" value="ABC_TRANSPORTER_2"/>
    <property type="match status" value="2"/>
</dbReference>
<proteinExistence type="predicted"/>
<dbReference type="PANTHER" id="PTHR43038">
    <property type="entry name" value="ATP-BINDING CASSETTE, SUB-FAMILY H, MEMBER 1"/>
    <property type="match status" value="1"/>
</dbReference>
<dbReference type="Pfam" id="PF00005">
    <property type="entry name" value="ABC_tran"/>
    <property type="match status" value="2"/>
</dbReference>
<keyword evidence="4 10" id="KW-0067">ATP-binding</keyword>
<dbReference type="InterPro" id="IPR027417">
    <property type="entry name" value="P-loop_NTPase"/>
</dbReference>
<keyword evidence="11" id="KW-1185">Reference proteome</keyword>
<dbReference type="InterPro" id="IPR047651">
    <property type="entry name" value="ABC2_perm_RbbA"/>
</dbReference>
<organism evidence="10 11">
    <name type="scientific">Rubripirellula amarantea</name>
    <dbReference type="NCBI Taxonomy" id="2527999"/>
    <lineage>
        <taxon>Bacteria</taxon>
        <taxon>Pseudomonadati</taxon>
        <taxon>Planctomycetota</taxon>
        <taxon>Planctomycetia</taxon>
        <taxon>Pirellulales</taxon>
        <taxon>Pirellulaceae</taxon>
        <taxon>Rubripirellula</taxon>
    </lineage>
</organism>
<evidence type="ECO:0000256" key="6">
    <source>
        <dbReference type="ARBA" id="ARBA00023136"/>
    </source>
</evidence>
<dbReference type="GO" id="GO:0005524">
    <property type="term" value="F:ATP binding"/>
    <property type="evidence" value="ECO:0007669"/>
    <property type="project" value="UniProtKB-KW"/>
</dbReference>
<dbReference type="InterPro" id="IPR003593">
    <property type="entry name" value="AAA+_ATPase"/>
</dbReference>